<organism evidence="2 3">
    <name type="scientific">Daldinia eschscholtzii</name>
    <dbReference type="NCBI Taxonomy" id="292717"/>
    <lineage>
        <taxon>Eukaryota</taxon>
        <taxon>Fungi</taxon>
        <taxon>Dikarya</taxon>
        <taxon>Ascomycota</taxon>
        <taxon>Pezizomycotina</taxon>
        <taxon>Sordariomycetes</taxon>
        <taxon>Xylariomycetidae</taxon>
        <taxon>Xylariales</taxon>
        <taxon>Hypoxylaceae</taxon>
        <taxon>Daldinia</taxon>
    </lineage>
</organism>
<sequence>MSGSFASNQKMDSDITLDDDDPAPSPSPETVPYQHSSPTMSMTAESPTRSEGERMDCLVRRMSEQTFIRESLMASAIEPRGYNANCNLPANPTNTEPMQVEMRTPPYIPEFSNESRSSHPTSQRPSDLYVTHSLPPLQHLDRIPDRPSDPIMDEAITPSIVAEDKQNQPEMSLNSRFPTLRRYDLMAKMIDNEDQCNIRISRPATLVPASRIPSSADSGPSAGPSKRSGRPIPFDNNTVLEVDEAICTQPDDEAPSEILGLRDASGPEGIRKLGHLKYRTSLETAMRCKNMRKSAPRMRRRPKPKETPKRDHPASATTPTSSMAT</sequence>
<feature type="compositionally biased region" description="Polar residues" evidence="1">
    <location>
        <begin position="33"/>
        <end position="47"/>
    </location>
</feature>
<protein>
    <submittedName>
        <fullName evidence="2">Uncharacterized protein</fullName>
    </submittedName>
</protein>
<keyword evidence="3" id="KW-1185">Reference proteome</keyword>
<feature type="compositionally biased region" description="Polar residues" evidence="1">
    <location>
        <begin position="1"/>
        <end position="10"/>
    </location>
</feature>
<evidence type="ECO:0000313" key="2">
    <source>
        <dbReference type="EMBL" id="KAK6950723.1"/>
    </source>
</evidence>
<evidence type="ECO:0000256" key="1">
    <source>
        <dbReference type="SAM" id="MobiDB-lite"/>
    </source>
</evidence>
<feature type="region of interest" description="Disordered" evidence="1">
    <location>
        <begin position="284"/>
        <end position="325"/>
    </location>
</feature>
<gene>
    <name evidence="2" type="ORF">Daesc_007248</name>
</gene>
<feature type="compositionally biased region" description="Basic residues" evidence="1">
    <location>
        <begin position="289"/>
        <end position="303"/>
    </location>
</feature>
<accession>A0AAX6ME42</accession>
<feature type="region of interest" description="Disordered" evidence="1">
    <location>
        <begin position="208"/>
        <end position="235"/>
    </location>
</feature>
<feature type="compositionally biased region" description="Low complexity" evidence="1">
    <location>
        <begin position="314"/>
        <end position="325"/>
    </location>
</feature>
<dbReference type="Proteomes" id="UP001369815">
    <property type="component" value="Unassembled WGS sequence"/>
</dbReference>
<evidence type="ECO:0000313" key="3">
    <source>
        <dbReference type="Proteomes" id="UP001369815"/>
    </source>
</evidence>
<feature type="compositionally biased region" description="Basic and acidic residues" evidence="1">
    <location>
        <begin position="304"/>
        <end position="313"/>
    </location>
</feature>
<reference evidence="2 3" key="1">
    <citation type="journal article" date="2024" name="Front Chem Biol">
        <title>Unveiling the potential of Daldinia eschscholtzii MFLUCC 19-0629 through bioactivity and bioinformatics studies for enhanced sustainable agriculture production.</title>
        <authorList>
            <person name="Brooks S."/>
            <person name="Weaver J.A."/>
            <person name="Klomchit A."/>
            <person name="Alharthi S.A."/>
            <person name="Onlamun T."/>
            <person name="Nurani R."/>
            <person name="Vong T.K."/>
            <person name="Alberti F."/>
            <person name="Greco C."/>
        </authorList>
    </citation>
    <scope>NUCLEOTIDE SEQUENCE [LARGE SCALE GENOMIC DNA]</scope>
    <source>
        <strain evidence="2">MFLUCC 19-0629</strain>
    </source>
</reference>
<proteinExistence type="predicted"/>
<feature type="region of interest" description="Disordered" evidence="1">
    <location>
        <begin position="1"/>
        <end position="55"/>
    </location>
</feature>
<dbReference type="AlphaFoldDB" id="A0AAX6ME42"/>
<dbReference type="EMBL" id="JBANMG010000007">
    <property type="protein sequence ID" value="KAK6950723.1"/>
    <property type="molecule type" value="Genomic_DNA"/>
</dbReference>
<feature type="region of interest" description="Disordered" evidence="1">
    <location>
        <begin position="107"/>
        <end position="129"/>
    </location>
</feature>
<feature type="compositionally biased region" description="Polar residues" evidence="1">
    <location>
        <begin position="112"/>
        <end position="125"/>
    </location>
</feature>
<feature type="compositionally biased region" description="Low complexity" evidence="1">
    <location>
        <begin position="213"/>
        <end position="225"/>
    </location>
</feature>
<comment type="caution">
    <text evidence="2">The sequence shown here is derived from an EMBL/GenBank/DDBJ whole genome shotgun (WGS) entry which is preliminary data.</text>
</comment>
<name>A0AAX6ME42_9PEZI</name>